<name>A4FAK8_SACEN</name>
<accession>A4FAK8</accession>
<dbReference type="Proteomes" id="UP000006728">
    <property type="component" value="Chromosome"/>
</dbReference>
<dbReference type="KEGG" id="sen:SACE_1766"/>
<dbReference type="EMBL" id="AM420293">
    <property type="protein sequence ID" value="CAM01083.1"/>
    <property type="molecule type" value="Genomic_DNA"/>
</dbReference>
<organism evidence="1 2">
    <name type="scientific">Saccharopolyspora erythraea (strain ATCC 11635 / DSM 40517 / JCM 4748 / NBRC 13426 / NCIMB 8594 / NRRL 2338)</name>
    <dbReference type="NCBI Taxonomy" id="405948"/>
    <lineage>
        <taxon>Bacteria</taxon>
        <taxon>Bacillati</taxon>
        <taxon>Actinomycetota</taxon>
        <taxon>Actinomycetes</taxon>
        <taxon>Pseudonocardiales</taxon>
        <taxon>Pseudonocardiaceae</taxon>
        <taxon>Saccharopolyspora</taxon>
    </lineage>
</organism>
<dbReference type="RefSeq" id="WP_009947377.1">
    <property type="nucleotide sequence ID" value="NC_009142.1"/>
</dbReference>
<dbReference type="HOGENOM" id="CLU_3103509_0_0_11"/>
<dbReference type="AlphaFoldDB" id="A4FAK8"/>
<protein>
    <submittedName>
        <fullName evidence="1">Uncharacterized protein</fullName>
    </submittedName>
</protein>
<reference evidence="1 2" key="1">
    <citation type="journal article" date="2007" name="Nat. Biotechnol.">
        <title>Complete genome sequence of the erythromycin-producing bacterium Saccharopolyspora erythraea NRRL23338.</title>
        <authorList>
            <person name="Oliynyk M."/>
            <person name="Samborskyy M."/>
            <person name="Lester J.B."/>
            <person name="Mironenko T."/>
            <person name="Scott N."/>
            <person name="Dickens S."/>
            <person name="Haydock S.F."/>
            <person name="Leadlay P.F."/>
        </authorList>
    </citation>
    <scope>NUCLEOTIDE SEQUENCE [LARGE SCALE GENOMIC DNA]</scope>
    <source>
        <strain evidence="2">ATCC 11635 / DSM 40517 / JCM 4748 / NBRC 13426 / NCIMB 8594 / NRRL 2338</strain>
    </source>
</reference>
<evidence type="ECO:0000313" key="1">
    <source>
        <dbReference type="EMBL" id="CAM01083.1"/>
    </source>
</evidence>
<sequence>MSATLHAGLVFVRSICVEWLAHESFSRSELRELCIGALFGALHAVGGVQRS</sequence>
<gene>
    <name evidence="1" type="ordered locus">SACE_1766</name>
</gene>
<proteinExistence type="predicted"/>
<evidence type="ECO:0000313" key="2">
    <source>
        <dbReference type="Proteomes" id="UP000006728"/>
    </source>
</evidence>
<keyword evidence="2" id="KW-1185">Reference proteome</keyword>